<reference evidence="2" key="1">
    <citation type="submission" date="2018-11" db="EMBL/GenBank/DDBJ databases">
        <authorList>
            <consortium name="Pathogen Informatics"/>
        </authorList>
    </citation>
    <scope>NUCLEOTIDE SEQUENCE</scope>
</reference>
<sequence>MGSCLDTYLRVSASSRLESSKTLGYQTSHSLRTSTLRRPNPAPAPLQLRLAVPWLVGLLQSLASVLFCRWPAPAAQLEAGRLCISANVNFLILRAAVAYGLPLAASLVLILVAAGQIGRRHWPSGYMVTHGFEEACLSTRCEAICLQNQKLEANSNPQVRPGFYLASFFRKKQVSKAYRRNTFDRKKNPKGINKIKADEVDAVAVRLASGVSWINGESGLLPHASVSSQIPDMQAGSTSISEFGLSGYGLLRDRNMVGA</sequence>
<dbReference type="EMBL" id="CAAALY010098453">
    <property type="protein sequence ID" value="VEL28881.1"/>
    <property type="molecule type" value="Genomic_DNA"/>
</dbReference>
<accession>A0A3S5A6B6</accession>
<evidence type="ECO:0000256" key="1">
    <source>
        <dbReference type="SAM" id="Phobius"/>
    </source>
</evidence>
<keyword evidence="1" id="KW-1133">Transmembrane helix</keyword>
<gene>
    <name evidence="2" type="ORF">PXEA_LOCUS22321</name>
</gene>
<keyword evidence="1" id="KW-0812">Transmembrane</keyword>
<organism evidence="2 3">
    <name type="scientific">Protopolystoma xenopodis</name>
    <dbReference type="NCBI Taxonomy" id="117903"/>
    <lineage>
        <taxon>Eukaryota</taxon>
        <taxon>Metazoa</taxon>
        <taxon>Spiralia</taxon>
        <taxon>Lophotrochozoa</taxon>
        <taxon>Platyhelminthes</taxon>
        <taxon>Monogenea</taxon>
        <taxon>Polyopisthocotylea</taxon>
        <taxon>Polystomatidea</taxon>
        <taxon>Polystomatidae</taxon>
        <taxon>Protopolystoma</taxon>
    </lineage>
</organism>
<evidence type="ECO:0000313" key="3">
    <source>
        <dbReference type="Proteomes" id="UP000784294"/>
    </source>
</evidence>
<feature type="transmembrane region" description="Helical" evidence="1">
    <location>
        <begin position="92"/>
        <end position="114"/>
    </location>
</feature>
<dbReference type="OrthoDB" id="6247761at2759"/>
<dbReference type="Proteomes" id="UP000784294">
    <property type="component" value="Unassembled WGS sequence"/>
</dbReference>
<evidence type="ECO:0000313" key="2">
    <source>
        <dbReference type="EMBL" id="VEL28881.1"/>
    </source>
</evidence>
<proteinExistence type="predicted"/>
<dbReference type="AlphaFoldDB" id="A0A3S5A6B6"/>
<name>A0A3S5A6B6_9PLAT</name>
<keyword evidence="3" id="KW-1185">Reference proteome</keyword>
<keyword evidence="1" id="KW-0472">Membrane</keyword>
<protein>
    <submittedName>
        <fullName evidence="2">Uncharacterized protein</fullName>
    </submittedName>
</protein>
<comment type="caution">
    <text evidence="2">The sequence shown here is derived from an EMBL/GenBank/DDBJ whole genome shotgun (WGS) entry which is preliminary data.</text>
</comment>